<dbReference type="PROSITE" id="PS51257">
    <property type="entry name" value="PROKAR_LIPOPROTEIN"/>
    <property type="match status" value="1"/>
</dbReference>
<accession>A0ABX8L7J3</accession>
<sequence length="121" mass="14436">MRFFLIFLMVFLGGCRALGVNKDYYFQQGFNASTVVNLTNYVYIIKELQKHDDVSIDIYIPLLLIAQDMRRISEKDLTLYDKNNLCQIKYFVSNKYLNDKRKIKNDLLETKKWLVNIDYCN</sequence>
<name>A0ABX8L7J3_9GAMM</name>
<dbReference type="RefSeq" id="WP_216985445.1">
    <property type="nucleotide sequence ID" value="NZ_CP077365.1"/>
</dbReference>
<evidence type="ECO:0000313" key="1">
    <source>
        <dbReference type="EMBL" id="QXB47379.1"/>
    </source>
</evidence>
<dbReference type="Proteomes" id="UP000683517">
    <property type="component" value="Chromosome"/>
</dbReference>
<gene>
    <name evidence="1" type="ORF">I6L30_05065</name>
</gene>
<protein>
    <recommendedName>
        <fullName evidence="3">Lipoprotein</fullName>
    </recommendedName>
</protein>
<evidence type="ECO:0000313" key="2">
    <source>
        <dbReference type="Proteomes" id="UP000683517"/>
    </source>
</evidence>
<reference evidence="1 2" key="1">
    <citation type="submission" date="2021-06" db="EMBL/GenBank/DDBJ databases">
        <title>FDA dAtabase for Regulatory Grade micrObial Sequences (FDA-ARGOS): Supporting development and validation of Infectious Disease Dx tests.</title>
        <authorList>
            <person name="Sproer C."/>
            <person name="Gronow S."/>
            <person name="Severitt S."/>
            <person name="Schroder I."/>
            <person name="Tallon L."/>
            <person name="Sadzewicz L."/>
            <person name="Zhao X."/>
            <person name="Boylan J."/>
            <person name="Ott S."/>
            <person name="Bowen H."/>
            <person name="Vavikolanu K."/>
            <person name="Mehta A."/>
            <person name="Aluvathingal J."/>
            <person name="Nadendla S."/>
            <person name="Lowell S."/>
            <person name="Myers T."/>
            <person name="Yan Y."/>
        </authorList>
    </citation>
    <scope>NUCLEOTIDE SEQUENCE [LARGE SCALE GENOMIC DNA]</scope>
    <source>
        <strain evidence="1 2">FDAARGOS 1400</strain>
    </source>
</reference>
<dbReference type="EMBL" id="CP077365">
    <property type="protein sequence ID" value="QXB47379.1"/>
    <property type="molecule type" value="Genomic_DNA"/>
</dbReference>
<evidence type="ECO:0008006" key="3">
    <source>
        <dbReference type="Google" id="ProtNLM"/>
    </source>
</evidence>
<organism evidence="1 2">
    <name type="scientific">Acinetobacter seifertii</name>
    <dbReference type="NCBI Taxonomy" id="1530123"/>
    <lineage>
        <taxon>Bacteria</taxon>
        <taxon>Pseudomonadati</taxon>
        <taxon>Pseudomonadota</taxon>
        <taxon>Gammaproteobacteria</taxon>
        <taxon>Moraxellales</taxon>
        <taxon>Moraxellaceae</taxon>
        <taxon>Acinetobacter</taxon>
        <taxon>Acinetobacter calcoaceticus/baumannii complex</taxon>
    </lineage>
</organism>
<proteinExistence type="predicted"/>
<keyword evidence="2" id="KW-1185">Reference proteome</keyword>